<dbReference type="NCBIfam" id="NF000995">
    <property type="entry name" value="PRK00104.1-4"/>
    <property type="match status" value="1"/>
</dbReference>
<reference evidence="6 7" key="1">
    <citation type="submission" date="2023-07" db="EMBL/GenBank/DDBJ databases">
        <title>Genomic Encyclopedia of Type Strains, Phase IV (KMG-IV): sequencing the most valuable type-strain genomes for metagenomic binning, comparative biology and taxonomic classification.</title>
        <authorList>
            <person name="Goeker M."/>
        </authorList>
    </citation>
    <scope>NUCLEOTIDE SEQUENCE [LARGE SCALE GENOMIC DNA]</scope>
    <source>
        <strain evidence="6 7">DSM 9768</strain>
    </source>
</reference>
<comment type="similarity">
    <text evidence="5">Belongs to the ScpA family.</text>
</comment>
<gene>
    <name evidence="5" type="primary">scpA</name>
    <name evidence="6" type="ORF">J2S74_005165</name>
</gene>
<sequence length="258" mass="30649">MQYSVKLQTFEGPLDLLLHLIQKNDLDLYDIPVKEITEQYMVYIHTMQFLQLDIASEYLVMAATLLHMKSQMLLPAQEEELGEDEFEYDETDDPREELMYRLIEYKKFKEAAGELKERERVRSDLFSKPMSDLTPFLKDSTDSENGPNINVSIYDMLQAFQRMMKRKKKTEPVYSKIQREEIPIDEKMAQIMTELSRHHGKRRFSELFEREEKHHIVIAFLALLELMKANVIVCNQEDNFDDIMIYQKGEHTFEKSSD</sequence>
<evidence type="ECO:0000256" key="5">
    <source>
        <dbReference type="HAMAP-Rule" id="MF_01805"/>
    </source>
</evidence>
<protein>
    <recommendedName>
        <fullName evidence="4 5">Segregation and condensation protein A</fullName>
    </recommendedName>
</protein>
<dbReference type="Gene3D" id="6.10.250.2410">
    <property type="match status" value="1"/>
</dbReference>
<evidence type="ECO:0000313" key="6">
    <source>
        <dbReference type="EMBL" id="MDQ0257703.1"/>
    </source>
</evidence>
<evidence type="ECO:0000313" key="7">
    <source>
        <dbReference type="Proteomes" id="UP001230005"/>
    </source>
</evidence>
<organism evidence="6 7">
    <name type="scientific">Evansella vedderi</name>
    <dbReference type="NCBI Taxonomy" id="38282"/>
    <lineage>
        <taxon>Bacteria</taxon>
        <taxon>Bacillati</taxon>
        <taxon>Bacillota</taxon>
        <taxon>Bacilli</taxon>
        <taxon>Bacillales</taxon>
        <taxon>Bacillaceae</taxon>
        <taxon>Evansella</taxon>
    </lineage>
</organism>
<dbReference type="Proteomes" id="UP001230005">
    <property type="component" value="Unassembled WGS sequence"/>
</dbReference>
<dbReference type="InterPro" id="IPR023093">
    <property type="entry name" value="ScpA-like_C"/>
</dbReference>
<dbReference type="Gene3D" id="1.10.10.580">
    <property type="entry name" value="Structural maintenance of chromosome 1. Chain E"/>
    <property type="match status" value="1"/>
</dbReference>
<evidence type="ECO:0000256" key="1">
    <source>
        <dbReference type="ARBA" id="ARBA00022618"/>
    </source>
</evidence>
<keyword evidence="3 5" id="KW-0131">Cell cycle</keyword>
<comment type="subunit">
    <text evidence="5">Component of a cohesin-like complex composed of ScpA, ScpB and the Smc homodimer, in which ScpA and ScpB bind to the head domain of Smc. The presence of the three proteins is required for the association of the complex with DNA.</text>
</comment>
<dbReference type="RefSeq" id="WP_307331846.1">
    <property type="nucleotide sequence ID" value="NZ_JAUSUG010000032.1"/>
</dbReference>
<name>A0ABU0A2I3_9BACI</name>
<dbReference type="Pfam" id="PF02616">
    <property type="entry name" value="SMC_ScpA"/>
    <property type="match status" value="1"/>
</dbReference>
<comment type="subcellular location">
    <subcellularLocation>
        <location evidence="5">Cytoplasm</location>
    </subcellularLocation>
    <text evidence="5">Associated with two foci at the outer edges of the nucleoid region in young cells, and at four foci within both cell halves in older cells.</text>
</comment>
<keyword evidence="1 5" id="KW-0132">Cell division</keyword>
<dbReference type="HAMAP" id="MF_01805">
    <property type="entry name" value="ScpA"/>
    <property type="match status" value="1"/>
</dbReference>
<proteinExistence type="inferred from homology"/>
<dbReference type="PANTHER" id="PTHR33969:SF2">
    <property type="entry name" value="SEGREGATION AND CONDENSATION PROTEIN A"/>
    <property type="match status" value="1"/>
</dbReference>
<evidence type="ECO:0000256" key="3">
    <source>
        <dbReference type="ARBA" id="ARBA00023306"/>
    </source>
</evidence>
<keyword evidence="5" id="KW-0963">Cytoplasm</keyword>
<comment type="function">
    <text evidence="5">Participates in chromosomal partition during cell division. May act via the formation of a condensin-like complex containing Smc and ScpB that pull DNA away from mid-cell into both cell halves.</text>
</comment>
<dbReference type="InterPro" id="IPR003768">
    <property type="entry name" value="ScpA"/>
</dbReference>
<dbReference type="EMBL" id="JAUSUG010000032">
    <property type="protein sequence ID" value="MDQ0257703.1"/>
    <property type="molecule type" value="Genomic_DNA"/>
</dbReference>
<evidence type="ECO:0000256" key="2">
    <source>
        <dbReference type="ARBA" id="ARBA00022829"/>
    </source>
</evidence>
<accession>A0ABU0A2I3</accession>
<comment type="caution">
    <text evidence="6">The sequence shown here is derived from an EMBL/GenBank/DDBJ whole genome shotgun (WGS) entry which is preliminary data.</text>
</comment>
<dbReference type="PANTHER" id="PTHR33969">
    <property type="entry name" value="SEGREGATION AND CONDENSATION PROTEIN A"/>
    <property type="match status" value="1"/>
</dbReference>
<keyword evidence="2 5" id="KW-0159">Chromosome partition</keyword>
<evidence type="ECO:0000256" key="4">
    <source>
        <dbReference type="ARBA" id="ARBA00044777"/>
    </source>
</evidence>
<keyword evidence="7" id="KW-1185">Reference proteome</keyword>